<organism evidence="1 4">
    <name type="scientific">Saccharopolyspora kobensis</name>
    <dbReference type="NCBI Taxonomy" id="146035"/>
    <lineage>
        <taxon>Bacteria</taxon>
        <taxon>Bacillati</taxon>
        <taxon>Actinomycetota</taxon>
        <taxon>Actinomycetes</taxon>
        <taxon>Pseudonocardiales</taxon>
        <taxon>Pseudonocardiaceae</taxon>
        <taxon>Saccharopolyspora</taxon>
    </lineage>
</organism>
<evidence type="ECO:0000313" key="1">
    <source>
        <dbReference type="EMBL" id="SEG90715.1"/>
    </source>
</evidence>
<dbReference type="Proteomes" id="UP000236729">
    <property type="component" value="Unassembled WGS sequence"/>
</dbReference>
<dbReference type="AlphaFoldDB" id="A0A1H6E1B6"/>
<dbReference type="EMBL" id="FNVB01000008">
    <property type="protein sequence ID" value="SEG90715.1"/>
    <property type="molecule type" value="Genomic_DNA"/>
</dbReference>
<evidence type="ECO:0000313" key="2">
    <source>
        <dbReference type="EMBL" id="SFD93388.1"/>
    </source>
</evidence>
<dbReference type="EMBL" id="FOME01000007">
    <property type="protein sequence ID" value="SFD93388.1"/>
    <property type="molecule type" value="Genomic_DNA"/>
</dbReference>
<reference evidence="1" key="1">
    <citation type="submission" date="2016-10" db="EMBL/GenBank/DDBJ databases">
        <authorList>
            <person name="de Groot N.N."/>
        </authorList>
    </citation>
    <scope>NUCLEOTIDE SEQUENCE [LARGE SCALE GENOMIC DNA]</scope>
    <source>
        <strain evidence="1">ATCC 20501</strain>
    </source>
</reference>
<dbReference type="RefSeq" id="WP_181322311.1">
    <property type="nucleotide sequence ID" value="NZ_JBEPDV010000002.1"/>
</dbReference>
<gene>
    <name evidence="1" type="ORF">SAMN02982929_05298</name>
    <name evidence="2" type="ORF">SAMN05216506_107274</name>
</gene>
<keyword evidence="3" id="KW-1185">Reference proteome</keyword>
<proteinExistence type="predicted"/>
<evidence type="ECO:0000313" key="3">
    <source>
        <dbReference type="Proteomes" id="UP000199690"/>
    </source>
</evidence>
<protein>
    <submittedName>
        <fullName evidence="1">Uncharacterized protein</fullName>
    </submittedName>
</protein>
<sequence>MFDSTPEAARAILARERHFARRLLIDWADDGKFDHELSDLTAWVKSAEREQTLSSNAPAELMLIEGHAPARLDVELAGDYLGAPLAAQFVPYNRDSVFFESEVQLGVTVTYELAVWTDEHGYEWWPQFTGVVRNVIPNRDGTLTIECLDNVERLRGPVSLPPYALWTSYLNNGFKRGGLIDSSSIIDLAARAGGFTQGPQMWPHLDGKSRTATFGPILSVPLHGSLLPEFGMLDNAQSFHLTEQWELDPDPGVHLRAEAFVPGPHGYLALGAVPRGRNDWAYHRYWIDEFNKQAGSLVGTWCLGGWIYYAGPGVDESSTPIEIQIRKNRLQLVVEGSNGGVAARLIEQGGFMATGPFGFMQPGWNWVQADLIVENSANYAMRARVNDTVTAESRWSGRDARDINDPLSGLCTIQNKTALSDVYITKYNGLQTFARFTYDRSPQDRARVSWGRNRIAYTLRENGREAWDLATEVAAAEYGVTLFDERGRFVFLNYDDLAERRGADVRTFTLDDLANLGFRVTLDSVRNVWTVTTTTGRALAGCVYDLGRDDVPNFRAANGELLPDVFNIPRVSTKEWFIEVNDHVIAVEPFRLPYLPQDALWEEHAPLLGCMSFTGADYKPLGPNSEQKLIDRNLMRLWMSNGYGDPVGFIGPNNEPRFRIGGTLVLEDEPKTWTIRDETSVDAYGERVIELNDSPWLQDEWQTRAMLAQLVDRIGRPIPVADEIEVPGDPRVQLLDCVQLRDEGGFGSRIRGQVYGITRRDDADGIRDRYAVEVIEPPGPGMWDSGKWDSTFTWS</sequence>
<dbReference type="Proteomes" id="UP000199690">
    <property type="component" value="Unassembled WGS sequence"/>
</dbReference>
<reference evidence="3 4" key="2">
    <citation type="submission" date="2016-10" db="EMBL/GenBank/DDBJ databases">
        <authorList>
            <person name="Varghese N."/>
            <person name="Submissions S."/>
        </authorList>
    </citation>
    <scope>NUCLEOTIDE SEQUENCE [LARGE SCALE GENOMIC DNA]</scope>
    <source>
        <strain evidence="4">ATCC 20501</strain>
        <strain evidence="2 3">CGMCC 4.3529</strain>
    </source>
</reference>
<name>A0A1H6E1B6_9PSEU</name>
<evidence type="ECO:0000313" key="4">
    <source>
        <dbReference type="Proteomes" id="UP000236729"/>
    </source>
</evidence>
<accession>A0A1H6E1B6</accession>
<accession>A0A1I1WG64</accession>